<sequence>MAPEAAVRGVLGCYIFIYKPLTVLGELLSDLLGDVIINSISDSFLALIGFVYLYGRYWQPQKVRAVLMQQHDNRHATAGAAVTHNFMQMVGVVLLLAFWIFILVVVSRHGWS</sequence>
<feature type="transmembrane region" description="Helical" evidence="1">
    <location>
        <begin position="35"/>
        <end position="55"/>
    </location>
</feature>
<keyword evidence="3" id="KW-1185">Reference proteome</keyword>
<organism evidence="2 3">
    <name type="scientific">Hymenobacter tibetensis</name>
    <dbReference type="NCBI Taxonomy" id="497967"/>
    <lineage>
        <taxon>Bacteria</taxon>
        <taxon>Pseudomonadati</taxon>
        <taxon>Bacteroidota</taxon>
        <taxon>Cytophagia</taxon>
        <taxon>Cytophagales</taxon>
        <taxon>Hymenobacteraceae</taxon>
        <taxon>Hymenobacter</taxon>
    </lineage>
</organism>
<dbReference type="Proteomes" id="UP000831113">
    <property type="component" value="Chromosome"/>
</dbReference>
<dbReference type="EMBL" id="CP094669">
    <property type="protein sequence ID" value="UOG76701.1"/>
    <property type="molecule type" value="Genomic_DNA"/>
</dbReference>
<protein>
    <submittedName>
        <fullName evidence="2">Uncharacterized protein</fullName>
    </submittedName>
</protein>
<keyword evidence="1" id="KW-0812">Transmembrane</keyword>
<accession>A0ABY4D2D9</accession>
<keyword evidence="1" id="KW-1133">Transmembrane helix</keyword>
<dbReference type="RefSeq" id="WP_243801831.1">
    <property type="nucleotide sequence ID" value="NZ_CP094669.1"/>
</dbReference>
<feature type="transmembrane region" description="Helical" evidence="1">
    <location>
        <begin position="76"/>
        <end position="106"/>
    </location>
</feature>
<gene>
    <name evidence="2" type="ORF">MTX78_08870</name>
</gene>
<evidence type="ECO:0000313" key="3">
    <source>
        <dbReference type="Proteomes" id="UP000831113"/>
    </source>
</evidence>
<name>A0ABY4D2D9_9BACT</name>
<reference evidence="2 3" key="1">
    <citation type="submission" date="2022-03" db="EMBL/GenBank/DDBJ databases">
        <title>Hymenobactersp. isolated from the air.</title>
        <authorList>
            <person name="Won M."/>
            <person name="Kwon S.-W."/>
        </authorList>
    </citation>
    <scope>NUCLEOTIDE SEQUENCE [LARGE SCALE GENOMIC DNA]</scope>
    <source>
        <strain evidence="2 3">KACC 21982</strain>
    </source>
</reference>
<keyword evidence="1" id="KW-0472">Membrane</keyword>
<proteinExistence type="predicted"/>
<evidence type="ECO:0000313" key="2">
    <source>
        <dbReference type="EMBL" id="UOG76701.1"/>
    </source>
</evidence>
<evidence type="ECO:0000256" key="1">
    <source>
        <dbReference type="SAM" id="Phobius"/>
    </source>
</evidence>